<protein>
    <submittedName>
        <fullName evidence="2">Uncharacterized protein</fullName>
    </submittedName>
</protein>
<keyword evidence="1" id="KW-0812">Transmembrane</keyword>
<feature type="transmembrane region" description="Helical" evidence="1">
    <location>
        <begin position="70"/>
        <end position="92"/>
    </location>
</feature>
<dbReference type="Proteomes" id="UP000184225">
    <property type="component" value="Unassembled WGS sequence"/>
</dbReference>
<evidence type="ECO:0000256" key="1">
    <source>
        <dbReference type="SAM" id="Phobius"/>
    </source>
</evidence>
<organism evidence="2 3">
    <name type="scientific">Mesonia phycicola</name>
    <dbReference type="NCBI Taxonomy" id="579105"/>
    <lineage>
        <taxon>Bacteria</taxon>
        <taxon>Pseudomonadati</taxon>
        <taxon>Bacteroidota</taxon>
        <taxon>Flavobacteriia</taxon>
        <taxon>Flavobacteriales</taxon>
        <taxon>Flavobacteriaceae</taxon>
        <taxon>Mesonia</taxon>
    </lineage>
</organism>
<sequence>MFNKAVLKYVLDVNIFNVVFCLLVGAFSSVFWSAVLFSTVGIFVGYLGFKTFKKNEYYTYYNLGYTKKHLLKRVLLLNFFISVFIILTYQLFL</sequence>
<name>A0A1M6A2C4_9FLAO</name>
<proteinExistence type="predicted"/>
<evidence type="ECO:0000313" key="2">
    <source>
        <dbReference type="EMBL" id="SHI30548.1"/>
    </source>
</evidence>
<keyword evidence="3" id="KW-1185">Reference proteome</keyword>
<dbReference type="EMBL" id="FQYY01000001">
    <property type="protein sequence ID" value="SHI30548.1"/>
    <property type="molecule type" value="Genomic_DNA"/>
</dbReference>
<reference evidence="2 3" key="1">
    <citation type="submission" date="2016-11" db="EMBL/GenBank/DDBJ databases">
        <authorList>
            <person name="Jaros S."/>
            <person name="Januszkiewicz K."/>
            <person name="Wedrychowicz H."/>
        </authorList>
    </citation>
    <scope>NUCLEOTIDE SEQUENCE [LARGE SCALE GENOMIC DNA]</scope>
    <source>
        <strain evidence="2 3">DSM 21425</strain>
    </source>
</reference>
<keyword evidence="1" id="KW-1133">Transmembrane helix</keyword>
<feature type="transmembrane region" description="Helical" evidence="1">
    <location>
        <begin position="31"/>
        <end position="49"/>
    </location>
</feature>
<dbReference type="AlphaFoldDB" id="A0A1M6A2C4"/>
<dbReference type="OrthoDB" id="1454111at2"/>
<gene>
    <name evidence="2" type="ORF">SAMN04488096_10122</name>
</gene>
<dbReference type="RefSeq" id="WP_073147006.1">
    <property type="nucleotide sequence ID" value="NZ_FQYY01000001.1"/>
</dbReference>
<evidence type="ECO:0000313" key="3">
    <source>
        <dbReference type="Proteomes" id="UP000184225"/>
    </source>
</evidence>
<dbReference type="STRING" id="579105.SAMN04488096_10122"/>
<keyword evidence="1" id="KW-0472">Membrane</keyword>
<accession>A0A1M6A2C4</accession>